<keyword evidence="3" id="KW-1185">Reference proteome</keyword>
<dbReference type="PANTHER" id="PTHR23272">
    <property type="entry name" value="BED FINGER-RELATED"/>
    <property type="match status" value="1"/>
</dbReference>
<dbReference type="SUPFAM" id="SSF53098">
    <property type="entry name" value="Ribonuclease H-like"/>
    <property type="match status" value="1"/>
</dbReference>
<dbReference type="AlphaFoldDB" id="A0AAQ3UDE7"/>
<proteinExistence type="predicted"/>
<gene>
    <name evidence="2" type="ORF">U9M48_036111</name>
</gene>
<feature type="domain" description="HAT C-terminal dimerisation" evidence="1">
    <location>
        <begin position="78"/>
        <end position="143"/>
    </location>
</feature>
<evidence type="ECO:0000313" key="3">
    <source>
        <dbReference type="Proteomes" id="UP001341281"/>
    </source>
</evidence>
<sequence>MDVRWNSIYLMLKHLLPYKETFDMFLTTQYPRKPSDLELLTPAHWYVAAKLLEFLELFYDATISLSTTSGWLNSLETELTSYLNSDTLQKFDDDFNLLNWWHEHKVTYPVLSILAGDVISVTVSTISSEFAFSLCGRIIEERR</sequence>
<dbReference type="EMBL" id="CP144752">
    <property type="protein sequence ID" value="WVZ89746.1"/>
    <property type="molecule type" value="Genomic_DNA"/>
</dbReference>
<dbReference type="GO" id="GO:0046983">
    <property type="term" value="F:protein dimerization activity"/>
    <property type="evidence" value="ECO:0007669"/>
    <property type="project" value="InterPro"/>
</dbReference>
<dbReference type="PANTHER" id="PTHR23272:SF161">
    <property type="entry name" value="ZINC FINGER BED DOMAIN-CONTAINING PROTEIN RICESLEEPER 1-LIKE"/>
    <property type="match status" value="1"/>
</dbReference>
<reference evidence="2 3" key="1">
    <citation type="submission" date="2024-02" db="EMBL/GenBank/DDBJ databases">
        <title>High-quality chromosome-scale genome assembly of Pensacola bahiagrass (Paspalum notatum Flugge var. saurae).</title>
        <authorList>
            <person name="Vega J.M."/>
            <person name="Podio M."/>
            <person name="Orjuela J."/>
            <person name="Siena L.A."/>
            <person name="Pessino S.C."/>
            <person name="Combes M.C."/>
            <person name="Mariac C."/>
            <person name="Albertini E."/>
            <person name="Pupilli F."/>
            <person name="Ortiz J.P.A."/>
            <person name="Leblanc O."/>
        </authorList>
    </citation>
    <scope>NUCLEOTIDE SEQUENCE [LARGE SCALE GENOMIC DNA]</scope>
    <source>
        <strain evidence="2">R1</strain>
        <tissue evidence="2">Leaf</tissue>
    </source>
</reference>
<organism evidence="2 3">
    <name type="scientific">Paspalum notatum var. saurae</name>
    <dbReference type="NCBI Taxonomy" id="547442"/>
    <lineage>
        <taxon>Eukaryota</taxon>
        <taxon>Viridiplantae</taxon>
        <taxon>Streptophyta</taxon>
        <taxon>Embryophyta</taxon>
        <taxon>Tracheophyta</taxon>
        <taxon>Spermatophyta</taxon>
        <taxon>Magnoliopsida</taxon>
        <taxon>Liliopsida</taxon>
        <taxon>Poales</taxon>
        <taxon>Poaceae</taxon>
        <taxon>PACMAD clade</taxon>
        <taxon>Panicoideae</taxon>
        <taxon>Andropogonodae</taxon>
        <taxon>Paspaleae</taxon>
        <taxon>Paspalinae</taxon>
        <taxon>Paspalum</taxon>
    </lineage>
</organism>
<name>A0AAQ3UDE7_PASNO</name>
<evidence type="ECO:0000313" key="2">
    <source>
        <dbReference type="EMBL" id="WVZ89746.1"/>
    </source>
</evidence>
<dbReference type="InterPro" id="IPR008906">
    <property type="entry name" value="HATC_C_dom"/>
</dbReference>
<evidence type="ECO:0000259" key="1">
    <source>
        <dbReference type="Pfam" id="PF05699"/>
    </source>
</evidence>
<dbReference type="InterPro" id="IPR012337">
    <property type="entry name" value="RNaseH-like_sf"/>
</dbReference>
<dbReference type="Pfam" id="PF05699">
    <property type="entry name" value="Dimer_Tnp_hAT"/>
    <property type="match status" value="1"/>
</dbReference>
<protein>
    <recommendedName>
        <fullName evidence="1">HAT C-terminal dimerisation domain-containing protein</fullName>
    </recommendedName>
</protein>
<dbReference type="Proteomes" id="UP001341281">
    <property type="component" value="Chromosome 08"/>
</dbReference>
<accession>A0AAQ3UDE7</accession>